<name>A4RRJ5_OSTLU</name>
<accession>A4RRJ5</accession>
<dbReference type="GO" id="GO:0006357">
    <property type="term" value="P:regulation of transcription by RNA polymerase II"/>
    <property type="evidence" value="ECO:0007669"/>
    <property type="project" value="TreeGrafter"/>
</dbReference>
<dbReference type="PANTHER" id="PTHR16266">
    <property type="entry name" value="WD REPEAT DOMAIN 9"/>
    <property type="match status" value="1"/>
</dbReference>
<feature type="repeat" description="WD" evidence="5">
    <location>
        <begin position="426"/>
        <end position="457"/>
    </location>
</feature>
<feature type="repeat" description="WD" evidence="5">
    <location>
        <begin position="229"/>
        <end position="270"/>
    </location>
</feature>
<evidence type="ECO:0000256" key="1">
    <source>
        <dbReference type="ARBA" id="ARBA00022574"/>
    </source>
</evidence>
<dbReference type="PANTHER" id="PTHR16266:SF17">
    <property type="entry name" value="BRWD3"/>
    <property type="match status" value="1"/>
</dbReference>
<feature type="compositionally biased region" description="Acidic residues" evidence="6">
    <location>
        <begin position="749"/>
        <end position="777"/>
    </location>
</feature>
<evidence type="ECO:0000256" key="6">
    <source>
        <dbReference type="SAM" id="MobiDB-lite"/>
    </source>
</evidence>
<dbReference type="PROSITE" id="PS50294">
    <property type="entry name" value="WD_REPEATS_REGION"/>
    <property type="match status" value="4"/>
</dbReference>
<reference evidence="8 9" key="1">
    <citation type="journal article" date="2007" name="Proc. Natl. Acad. Sci. U.S.A.">
        <title>The tiny eukaryote Ostreococcus provides genomic insights into the paradox of plankton speciation.</title>
        <authorList>
            <person name="Palenik B."/>
            <person name="Grimwood J."/>
            <person name="Aerts A."/>
            <person name="Rouze P."/>
            <person name="Salamov A."/>
            <person name="Putnam N."/>
            <person name="Dupont C."/>
            <person name="Jorgensen R."/>
            <person name="Derelle E."/>
            <person name="Rombauts S."/>
            <person name="Zhou K."/>
            <person name="Otillar R."/>
            <person name="Merchant S.S."/>
            <person name="Podell S."/>
            <person name="Gaasterland T."/>
            <person name="Napoli C."/>
            <person name="Gendler K."/>
            <person name="Manuell A."/>
            <person name="Tai V."/>
            <person name="Vallon O."/>
            <person name="Piganeau G."/>
            <person name="Jancek S."/>
            <person name="Heijde M."/>
            <person name="Jabbari K."/>
            <person name="Bowler C."/>
            <person name="Lohr M."/>
            <person name="Robbens S."/>
            <person name="Werner G."/>
            <person name="Dubchak I."/>
            <person name="Pazour G.J."/>
            <person name="Ren Q."/>
            <person name="Paulsen I."/>
            <person name="Delwiche C."/>
            <person name="Schmutz J."/>
            <person name="Rokhsar D."/>
            <person name="Van de Peer Y."/>
            <person name="Moreau H."/>
            <person name="Grigoriev I.V."/>
        </authorList>
    </citation>
    <scope>NUCLEOTIDE SEQUENCE [LARGE SCALE GENOMIC DNA]</scope>
    <source>
        <strain evidence="8 9">CCE9901</strain>
    </source>
</reference>
<proteinExistence type="predicted"/>
<dbReference type="Pfam" id="PF00400">
    <property type="entry name" value="WD40"/>
    <property type="match status" value="4"/>
</dbReference>
<dbReference type="PROSITE" id="PS50014">
    <property type="entry name" value="BROMODOMAIN_2"/>
    <property type="match status" value="1"/>
</dbReference>
<dbReference type="SUPFAM" id="SSF50978">
    <property type="entry name" value="WD40 repeat-like"/>
    <property type="match status" value="1"/>
</dbReference>
<feature type="repeat" description="WD" evidence="5">
    <location>
        <begin position="271"/>
        <end position="313"/>
    </location>
</feature>
<feature type="compositionally biased region" description="Acidic residues" evidence="6">
    <location>
        <begin position="807"/>
        <end position="816"/>
    </location>
</feature>
<evidence type="ECO:0000313" key="8">
    <source>
        <dbReference type="EMBL" id="ABO94205.1"/>
    </source>
</evidence>
<feature type="repeat" description="WD" evidence="5">
    <location>
        <begin position="517"/>
        <end position="546"/>
    </location>
</feature>
<dbReference type="Gene3D" id="1.20.920.10">
    <property type="entry name" value="Bromodomain-like"/>
    <property type="match status" value="1"/>
</dbReference>
<organism evidence="8 9">
    <name type="scientific">Ostreococcus lucimarinus (strain CCE9901)</name>
    <dbReference type="NCBI Taxonomy" id="436017"/>
    <lineage>
        <taxon>Eukaryota</taxon>
        <taxon>Viridiplantae</taxon>
        <taxon>Chlorophyta</taxon>
        <taxon>Mamiellophyceae</taxon>
        <taxon>Mamiellales</taxon>
        <taxon>Bathycoccaceae</taxon>
        <taxon>Ostreococcus</taxon>
    </lineage>
</organism>
<dbReference type="GO" id="GO:0008360">
    <property type="term" value="P:regulation of cell shape"/>
    <property type="evidence" value="ECO:0007669"/>
    <property type="project" value="TreeGrafter"/>
</dbReference>
<dbReference type="EMBL" id="CP000581">
    <property type="protein sequence ID" value="ABO94205.1"/>
    <property type="molecule type" value="Genomic_DNA"/>
</dbReference>
<dbReference type="SMART" id="SM00320">
    <property type="entry name" value="WD40"/>
    <property type="match status" value="8"/>
</dbReference>
<dbReference type="eggNOG" id="KOG0644">
    <property type="taxonomic scope" value="Eukaryota"/>
</dbReference>
<dbReference type="OrthoDB" id="538223at2759"/>
<dbReference type="HOGENOM" id="CLU_001961_0_0_1"/>
<keyword evidence="2" id="KW-0677">Repeat</keyword>
<dbReference type="SMART" id="SM00297">
    <property type="entry name" value="BROMO"/>
    <property type="match status" value="1"/>
</dbReference>
<dbReference type="InterPro" id="IPR001680">
    <property type="entry name" value="WD40_rpt"/>
</dbReference>
<feature type="domain" description="Bromo" evidence="7">
    <location>
        <begin position="1171"/>
        <end position="1222"/>
    </location>
</feature>
<dbReference type="SUPFAM" id="SSF47370">
    <property type="entry name" value="Bromodomain"/>
    <property type="match status" value="1"/>
</dbReference>
<dbReference type="GO" id="GO:0007010">
    <property type="term" value="P:cytoskeleton organization"/>
    <property type="evidence" value="ECO:0007669"/>
    <property type="project" value="TreeGrafter"/>
</dbReference>
<keyword evidence="3 4" id="KW-0103">Bromodomain</keyword>
<keyword evidence="9" id="KW-1185">Reference proteome</keyword>
<evidence type="ECO:0000313" key="9">
    <source>
        <dbReference type="Proteomes" id="UP000001568"/>
    </source>
</evidence>
<protein>
    <recommendedName>
        <fullName evidence="7">Bromo domain-containing protein</fullName>
    </recommendedName>
</protein>
<dbReference type="Pfam" id="PF00439">
    <property type="entry name" value="Bromodomain"/>
    <property type="match status" value="1"/>
</dbReference>
<feature type="region of interest" description="Disordered" evidence="6">
    <location>
        <begin position="749"/>
        <end position="889"/>
    </location>
</feature>
<feature type="compositionally biased region" description="Basic residues" evidence="6">
    <location>
        <begin position="784"/>
        <end position="802"/>
    </location>
</feature>
<evidence type="ECO:0000256" key="2">
    <source>
        <dbReference type="ARBA" id="ARBA00022737"/>
    </source>
</evidence>
<dbReference type="InterPro" id="IPR036322">
    <property type="entry name" value="WD40_repeat_dom_sf"/>
</dbReference>
<keyword evidence="1 5" id="KW-0853">WD repeat</keyword>
<dbReference type="PROSITE" id="PS50082">
    <property type="entry name" value="WD_REPEATS_2"/>
    <property type="match status" value="6"/>
</dbReference>
<dbReference type="Proteomes" id="UP000001568">
    <property type="component" value="Chromosome 1"/>
</dbReference>
<evidence type="ECO:0000259" key="7">
    <source>
        <dbReference type="PROSITE" id="PS50014"/>
    </source>
</evidence>
<dbReference type="RefSeq" id="XP_001415913.1">
    <property type="nucleotide sequence ID" value="XM_001415876.1"/>
</dbReference>
<dbReference type="Gramene" id="ABO94205">
    <property type="protein sequence ID" value="ABO94205"/>
    <property type="gene ID" value="OSTLU_29038"/>
</dbReference>
<feature type="repeat" description="WD" evidence="5">
    <location>
        <begin position="187"/>
        <end position="218"/>
    </location>
</feature>
<feature type="region of interest" description="Disordered" evidence="6">
    <location>
        <begin position="1"/>
        <end position="40"/>
    </location>
</feature>
<dbReference type="InterPro" id="IPR036427">
    <property type="entry name" value="Bromodomain-like_sf"/>
</dbReference>
<gene>
    <name evidence="8" type="primary">BRWD3501</name>
    <name evidence="8" type="ORF">OSTLU_29038</name>
</gene>
<dbReference type="GO" id="GO:0005634">
    <property type="term" value="C:nucleus"/>
    <property type="evidence" value="ECO:0007669"/>
    <property type="project" value="TreeGrafter"/>
</dbReference>
<dbReference type="InterPro" id="IPR015943">
    <property type="entry name" value="WD40/YVTN_repeat-like_dom_sf"/>
</dbReference>
<dbReference type="InterPro" id="IPR057451">
    <property type="entry name" value="BRWD/PHIP_AD"/>
</dbReference>
<evidence type="ECO:0000256" key="4">
    <source>
        <dbReference type="PROSITE-ProRule" id="PRU00035"/>
    </source>
</evidence>
<dbReference type="GeneID" id="4999674"/>
<sequence length="1281" mass="141548">MASRVRARGARQDEAQDAPSSSDAARGASGASARASDDDGATSVNAELETFIVARYLRRRGRAFASVASDFERTARASGAFPRRLDVFGEAHDASFEDLARGAFANVPEDALERAVARARGATHGRVDFRDEGGSGSVCARAEGQKRLRGALVRTLMRETAATGGCRVEALAETKTVAKNMNCLRTLRAHRDAAYCAVLSASGRRLVTGGDDRLVKIWCAYNGLLRAACRGHVGEITYVAIDSREEIVASSSTDTSIRTWDLESGAPIAVLLGHTRSITELHFCPSVPHVLLSTADDGTVRLWSARRSSNDVKPMVIDLNVNGGAITGGRVVEHGVMPLAAMANEATSPGMRTRGAQLNAIADEASAERDGEACQIVCGAFNDVGDTFAVGTSMCKVFMWKLDLEQLRSSGDCSPTENAVKKISLSGSHLNDVVSVHFSHSGDMLLSASKDGQARIWVPSSSASLPGRARLSWVLRSTLTTPEDAAALREQQRIGAITSQQYSRRAPKVPNMHIAVWSTDDTRVIASMGDQSIRVWDVASGELRHAMREHTAATYVIQSNPLDPRLVMSASYDGKAVIWDIVEGVALRVFDGSQYHTKLVDGNWHPDGTSIICSDLSGQFSVFGTGDSVRLLRAKYEQFLQTEFVGDDALGRSEGGHLIELATGALLHEAYPRNLLCDAMGDPYPDPYQSAFQSGQVAACLPSADSGMPDVVVQAPTLAELAPTDVQGPWTAQDETMPMQEIMYRMSDDENDGVNEDNISDADFEEPDDEDESDYDTDAERRARSARSRNRAVRSRRRRRARRFDSDESEESDDSEDRATRRSAREHRKPQRLGVDAYESTSDEEEDAPARITRRRRRELEELGIDPDEVKSDDVSEEEEGKRPAKRVKKSVTSRHDIRLLDAYSWLCAEEVIVGMYVPQLGDELVYVAQGHYERMQATGKNWRDEAPWQTLTSMRFVEPCTVSSLRYMISDDGAYETRCLLELKLIDPACGDYGKEFLVELQKSDTPDFLVPISRYQTAEQHSWKRGDYCAALWDDTGLGDMSPWYGMVHDAQSNEGKWTGSPWNTLCVQYLNVQNEDDKFMNHSFWELYNDEAMKKEHAKSFSDASTSRGPQKAKFANVDENYPSLSASVTKDLVARVQRIIRNSRFAAFVEAIGPNERFARADGAMTNYCSVVPAPMSLKLVMQRLKSAYYRQIGGFRSDIELIRINAQIFHGEESAFAKCAEELEDDLLDNLPTDERDVDADEIITRMTPYPRIISAQQPVAASGGLRVRMRRSTRQ</sequence>
<dbReference type="STRING" id="436017.A4RRJ5"/>
<feature type="compositionally biased region" description="Low complexity" evidence="6">
    <location>
        <begin position="17"/>
        <end position="34"/>
    </location>
</feature>
<dbReference type="KEGG" id="olu:OSTLU_29038"/>
<dbReference type="Pfam" id="PF25313">
    <property type="entry name" value="BRWD_AD"/>
    <property type="match status" value="1"/>
</dbReference>
<evidence type="ECO:0000256" key="3">
    <source>
        <dbReference type="ARBA" id="ARBA00023117"/>
    </source>
</evidence>
<feature type="compositionally biased region" description="Basic residues" evidence="6">
    <location>
        <begin position="821"/>
        <end position="831"/>
    </location>
</feature>
<dbReference type="Gene3D" id="2.130.10.10">
    <property type="entry name" value="YVTN repeat-like/Quinoprotein amine dehydrogenase"/>
    <property type="match status" value="3"/>
</dbReference>
<evidence type="ECO:0000256" key="5">
    <source>
        <dbReference type="PROSITE-ProRule" id="PRU00221"/>
    </source>
</evidence>
<feature type="repeat" description="WD" evidence="5">
    <location>
        <begin position="547"/>
        <end position="589"/>
    </location>
</feature>
<dbReference type="InterPro" id="IPR001487">
    <property type="entry name" value="Bromodomain"/>
</dbReference>
<dbReference type="InterPro" id="IPR019775">
    <property type="entry name" value="WD40_repeat_CS"/>
</dbReference>
<dbReference type="PROSITE" id="PS00678">
    <property type="entry name" value="WD_REPEATS_1"/>
    <property type="match status" value="2"/>
</dbReference>
<dbReference type="InterPro" id="IPR052060">
    <property type="entry name" value="Bromo_WD_repeat"/>
</dbReference>